<dbReference type="EMBL" id="ANHY01000003">
    <property type="protein sequence ID" value="EKV32575.1"/>
    <property type="molecule type" value="Genomic_DNA"/>
</dbReference>
<dbReference type="GO" id="GO:0045454">
    <property type="term" value="P:cell redox homeostasis"/>
    <property type="evidence" value="ECO:0007669"/>
    <property type="project" value="TreeGrafter"/>
</dbReference>
<evidence type="ECO:0000256" key="6">
    <source>
        <dbReference type="ARBA" id="ARBA00023136"/>
    </source>
</evidence>
<dbReference type="InterPro" id="IPR036249">
    <property type="entry name" value="Thioredoxin-like_sf"/>
</dbReference>
<organism evidence="11 12">
    <name type="scientific">Caenispirillum salinarum AK4</name>
    <dbReference type="NCBI Taxonomy" id="1238182"/>
    <lineage>
        <taxon>Bacteria</taxon>
        <taxon>Pseudomonadati</taxon>
        <taxon>Pseudomonadota</taxon>
        <taxon>Alphaproteobacteria</taxon>
        <taxon>Rhodospirillales</taxon>
        <taxon>Novispirillaceae</taxon>
        <taxon>Caenispirillum</taxon>
    </lineage>
</organism>
<feature type="transmembrane region" description="Helical" evidence="8">
    <location>
        <begin position="425"/>
        <end position="456"/>
    </location>
</feature>
<comment type="caution">
    <text evidence="11">The sequence shown here is derived from an EMBL/GenBank/DDBJ whole genome shotgun (WGS) entry which is preliminary data.</text>
</comment>
<dbReference type="AlphaFoldDB" id="K9H2V0"/>
<name>K9H2V0_9PROT</name>
<dbReference type="InterPro" id="IPR035671">
    <property type="entry name" value="DsbD_gamma"/>
</dbReference>
<dbReference type="RefSeq" id="WP_009539063.1">
    <property type="nucleotide sequence ID" value="NZ_ANHY01000003.1"/>
</dbReference>
<feature type="signal peptide" evidence="9">
    <location>
        <begin position="1"/>
        <end position="30"/>
    </location>
</feature>
<dbReference type="eggNOG" id="COG4233">
    <property type="taxonomic scope" value="Bacteria"/>
</dbReference>
<dbReference type="PANTHER" id="PTHR32234:SF3">
    <property type="entry name" value="SUPPRESSION OF COPPER SENSITIVITY PROTEIN"/>
    <property type="match status" value="1"/>
</dbReference>
<keyword evidence="2" id="KW-1003">Cell membrane</keyword>
<evidence type="ECO:0000313" key="12">
    <source>
        <dbReference type="Proteomes" id="UP000009881"/>
    </source>
</evidence>
<reference evidence="11 12" key="1">
    <citation type="journal article" date="2013" name="Genome Announc.">
        <title>Draft Genome Sequence of an Alphaproteobacterium, Caenispirillum salinarum AK4(T), Isolated from a Solar Saltern.</title>
        <authorList>
            <person name="Khatri I."/>
            <person name="Singh A."/>
            <person name="Korpole S."/>
            <person name="Pinnaka A.K."/>
            <person name="Subramanian S."/>
        </authorList>
    </citation>
    <scope>NUCLEOTIDE SEQUENCE [LARGE SCALE GENOMIC DNA]</scope>
    <source>
        <strain evidence="11 12">AK4</strain>
    </source>
</reference>
<dbReference type="PROSITE" id="PS00194">
    <property type="entry name" value="THIOREDOXIN_1"/>
    <property type="match status" value="1"/>
</dbReference>
<evidence type="ECO:0000256" key="7">
    <source>
        <dbReference type="ARBA" id="ARBA00023284"/>
    </source>
</evidence>
<dbReference type="Pfam" id="PF02683">
    <property type="entry name" value="DsbD_TM"/>
    <property type="match status" value="1"/>
</dbReference>
<dbReference type="PANTHER" id="PTHR32234">
    <property type="entry name" value="THIOL:DISULFIDE INTERCHANGE PROTEIN DSBD"/>
    <property type="match status" value="1"/>
</dbReference>
<dbReference type="GO" id="GO:0017004">
    <property type="term" value="P:cytochrome complex assembly"/>
    <property type="evidence" value="ECO:0007669"/>
    <property type="project" value="UniProtKB-KW"/>
</dbReference>
<feature type="chain" id="PRO_5003929814" evidence="9">
    <location>
        <begin position="31"/>
        <end position="705"/>
    </location>
</feature>
<keyword evidence="5 8" id="KW-1133">Transmembrane helix</keyword>
<dbReference type="InterPro" id="IPR028250">
    <property type="entry name" value="DsbDN"/>
</dbReference>
<evidence type="ECO:0000256" key="1">
    <source>
        <dbReference type="ARBA" id="ARBA00004651"/>
    </source>
</evidence>
<dbReference type="PROSITE" id="PS51352">
    <property type="entry name" value="THIOREDOXIN_2"/>
    <property type="match status" value="1"/>
</dbReference>
<feature type="transmembrane region" description="Helical" evidence="8">
    <location>
        <begin position="503"/>
        <end position="520"/>
    </location>
</feature>
<comment type="subcellular location">
    <subcellularLocation>
        <location evidence="1">Cell membrane</location>
        <topology evidence="1">Multi-pass membrane protein</topology>
    </subcellularLocation>
</comment>
<keyword evidence="12" id="KW-1185">Reference proteome</keyword>
<evidence type="ECO:0000256" key="9">
    <source>
        <dbReference type="SAM" id="SignalP"/>
    </source>
</evidence>
<feature type="transmembrane region" description="Helical" evidence="8">
    <location>
        <begin position="462"/>
        <end position="483"/>
    </location>
</feature>
<feature type="domain" description="Thioredoxin" evidence="10">
    <location>
        <begin position="573"/>
        <end position="701"/>
    </location>
</feature>
<keyword evidence="7" id="KW-0676">Redox-active center</keyword>
<dbReference type="Pfam" id="PF13899">
    <property type="entry name" value="Thioredoxin_7"/>
    <property type="match status" value="1"/>
</dbReference>
<dbReference type="SUPFAM" id="SSF52833">
    <property type="entry name" value="Thioredoxin-like"/>
    <property type="match status" value="1"/>
</dbReference>
<dbReference type="InterPro" id="IPR017937">
    <property type="entry name" value="Thioredoxin_CS"/>
</dbReference>
<dbReference type="eggNOG" id="COG4232">
    <property type="taxonomic scope" value="Bacteria"/>
</dbReference>
<dbReference type="Pfam" id="PF11412">
    <property type="entry name" value="DsbD_N"/>
    <property type="match status" value="1"/>
</dbReference>
<evidence type="ECO:0000256" key="8">
    <source>
        <dbReference type="SAM" id="Phobius"/>
    </source>
</evidence>
<dbReference type="InterPro" id="IPR003834">
    <property type="entry name" value="Cyt_c_assmbl_TM_dom"/>
</dbReference>
<evidence type="ECO:0000256" key="5">
    <source>
        <dbReference type="ARBA" id="ARBA00022989"/>
    </source>
</evidence>
<sequence>MSAVLVHPVRLLSLLLLALLAVLTAAPATAQWAELSSSAWVETPEADIRLISKVGATGGREEITLGLHFDLKDDWKVYWRDAGDAGYPPEIDWSGSENIAATEMRYPAPHRFSVLGIQSAGYKDEVIYPITVRLAEPGKPVTARAALDYLICSDICVPGSAELTLAVAGGPGGPSQFAHAIESWEARVPGDGAGHGLSLAEAVVETGGEQAVLRAIVTADPPLSGDPDIFVEGPEDLRVGPPEVTLKDGGATAILRAPIREGGLPDAEPVSLTIVQGDRGMTVPATPQPVAPEGIDWTVFATMLGLALVGGLILNVMPCVLPVLSLKVMGVAQLGGAERRTVRLSFLAAAAGIVATFLVLAGLAAGLKGLGVAVGWGIQFQQPLFLIAMVVLLSLFAANLFGFFEVRLPGAVSDMSAGHGKPHSLAGHFGSGVFATLLATPCTAPFLGTAVGFALAAGPLEIVAVFAALGLGMAAPYLTLAAAPGFARRLPRPGRWMLTVKKVLGVALAATAAWLIWVLSAQIGDAGALVVAALMIAAVAVLGAKALLKRPRGVVASSLVAGLAAAAFAAPYYAPVEMAAPGKAAATDWQPFDRAAIPDLVAAGNIVFVDVTADWCVTCLVNKEAVIERGAVAEALKQAGVVPMQADWTNPDDTISRYLNSFGRYGIPFNAVYGPGVPEGIPLPELLTEGAVMEALDKARAPASG</sequence>
<keyword evidence="9" id="KW-0732">Signal</keyword>
<evidence type="ECO:0000256" key="2">
    <source>
        <dbReference type="ARBA" id="ARBA00022475"/>
    </source>
</evidence>
<evidence type="ECO:0000313" key="11">
    <source>
        <dbReference type="EMBL" id="EKV32575.1"/>
    </source>
</evidence>
<accession>K9H2V0</accession>
<dbReference type="Proteomes" id="UP000009881">
    <property type="component" value="Unassembled WGS sequence"/>
</dbReference>
<proteinExistence type="predicted"/>
<dbReference type="GO" id="GO:0005886">
    <property type="term" value="C:plasma membrane"/>
    <property type="evidence" value="ECO:0007669"/>
    <property type="project" value="UniProtKB-SubCell"/>
</dbReference>
<feature type="transmembrane region" description="Helical" evidence="8">
    <location>
        <begin position="554"/>
        <end position="574"/>
    </location>
</feature>
<keyword evidence="4" id="KW-0201">Cytochrome c-type biogenesis</keyword>
<feature type="transmembrane region" description="Helical" evidence="8">
    <location>
        <begin position="384"/>
        <end position="404"/>
    </location>
</feature>
<evidence type="ECO:0000256" key="4">
    <source>
        <dbReference type="ARBA" id="ARBA00022748"/>
    </source>
</evidence>
<evidence type="ECO:0000256" key="3">
    <source>
        <dbReference type="ARBA" id="ARBA00022692"/>
    </source>
</evidence>
<keyword evidence="6 8" id="KW-0472">Membrane</keyword>
<dbReference type="STRING" id="1238182.C882_2654"/>
<feature type="transmembrane region" description="Helical" evidence="8">
    <location>
        <begin position="526"/>
        <end position="547"/>
    </location>
</feature>
<dbReference type="CDD" id="cd02953">
    <property type="entry name" value="DsbDgamma"/>
    <property type="match status" value="1"/>
</dbReference>
<dbReference type="InterPro" id="IPR013766">
    <property type="entry name" value="Thioredoxin_domain"/>
</dbReference>
<evidence type="ECO:0000259" key="10">
    <source>
        <dbReference type="PROSITE" id="PS51352"/>
    </source>
</evidence>
<dbReference type="Gene3D" id="3.40.30.10">
    <property type="entry name" value="Glutaredoxin"/>
    <property type="match status" value="1"/>
</dbReference>
<keyword evidence="3 8" id="KW-0812">Transmembrane</keyword>
<feature type="transmembrane region" description="Helical" evidence="8">
    <location>
        <begin position="297"/>
        <end position="324"/>
    </location>
</feature>
<dbReference type="PATRIC" id="fig|1238182.3.peg.614"/>
<protein>
    <submittedName>
        <fullName evidence="11">Cytochrome c-type biogenesis protein DsbD, protein-disulfide reductase</fullName>
    </submittedName>
</protein>
<dbReference type="GO" id="GO:0015035">
    <property type="term" value="F:protein-disulfide reductase activity"/>
    <property type="evidence" value="ECO:0007669"/>
    <property type="project" value="TreeGrafter"/>
</dbReference>
<gene>
    <name evidence="11" type="ORF">C882_2654</name>
</gene>
<feature type="transmembrane region" description="Helical" evidence="8">
    <location>
        <begin position="344"/>
        <end position="364"/>
    </location>
</feature>